<dbReference type="InterPro" id="IPR036866">
    <property type="entry name" value="RibonucZ/Hydroxyglut_hydro"/>
</dbReference>
<evidence type="ECO:0000259" key="1">
    <source>
        <dbReference type="SMART" id="SM00849"/>
    </source>
</evidence>
<sequence length="248" mass="25639">MRITVLGGCGAWPAAGQACNGYLVEQEGFRLLIDPGYAVVPRLLEVLDAAEVDAVLVSHGHPDHCADLHPLLRARALSDAPAAALPVHSLPGALDAVLALDGAGALRGAYEVRAFEAGDGFELGPFHVESWLLPHWVPNAGLRLSAGGGTLAYTGDSGPSPSLLELARGADLFLAEATYPEQVPADAAPYLSSALDTGVTAARAGVGRLLLTHWWPGTDLALPEAAARRTFDGPVEVARPGLSVELPG</sequence>
<accession>A0A7W0CGI6</accession>
<keyword evidence="3" id="KW-1185">Reference proteome</keyword>
<dbReference type="SUPFAM" id="SSF56281">
    <property type="entry name" value="Metallo-hydrolase/oxidoreductase"/>
    <property type="match status" value="1"/>
</dbReference>
<dbReference type="PANTHER" id="PTHR46018:SF4">
    <property type="entry name" value="METALLO-HYDROLASE YHFI-RELATED"/>
    <property type="match status" value="1"/>
</dbReference>
<reference evidence="2 3" key="1">
    <citation type="submission" date="2020-07" db="EMBL/GenBank/DDBJ databases">
        <title>Genomic Encyclopedia of Type Strains, Phase IV (KMG-IV): sequencing the most valuable type-strain genomes for metagenomic binning, comparative biology and taxonomic classification.</title>
        <authorList>
            <person name="Goeker M."/>
        </authorList>
    </citation>
    <scope>NUCLEOTIDE SEQUENCE [LARGE SCALE GENOMIC DNA]</scope>
    <source>
        <strain evidence="2 3">DSM 45533</strain>
    </source>
</reference>
<protein>
    <submittedName>
        <fullName evidence="2">Ribonuclease BN (tRNA processing enzyme)</fullName>
    </submittedName>
</protein>
<proteinExistence type="predicted"/>
<dbReference type="Gene3D" id="3.60.15.10">
    <property type="entry name" value="Ribonuclease Z/Hydroxyacylglutathione hydrolase-like"/>
    <property type="match status" value="1"/>
</dbReference>
<comment type="caution">
    <text evidence="2">The sequence shown here is derived from an EMBL/GenBank/DDBJ whole genome shotgun (WGS) entry which is preliminary data.</text>
</comment>
<dbReference type="SMART" id="SM00849">
    <property type="entry name" value="Lactamase_B"/>
    <property type="match status" value="1"/>
</dbReference>
<dbReference type="PANTHER" id="PTHR46018">
    <property type="entry name" value="ZINC PHOSPHODIESTERASE ELAC PROTEIN 1"/>
    <property type="match status" value="1"/>
</dbReference>
<dbReference type="Pfam" id="PF12706">
    <property type="entry name" value="Lactamase_B_2"/>
    <property type="match status" value="1"/>
</dbReference>
<dbReference type="PROSITE" id="PS51257">
    <property type="entry name" value="PROKAR_LIPOPROTEIN"/>
    <property type="match status" value="1"/>
</dbReference>
<evidence type="ECO:0000313" key="3">
    <source>
        <dbReference type="Proteomes" id="UP000530928"/>
    </source>
</evidence>
<dbReference type="Proteomes" id="UP000530928">
    <property type="component" value="Unassembled WGS sequence"/>
</dbReference>
<feature type="domain" description="Metallo-beta-lactamase" evidence="1">
    <location>
        <begin position="18"/>
        <end position="213"/>
    </location>
</feature>
<dbReference type="GO" id="GO:0042781">
    <property type="term" value="F:3'-tRNA processing endoribonuclease activity"/>
    <property type="evidence" value="ECO:0007669"/>
    <property type="project" value="TreeGrafter"/>
</dbReference>
<dbReference type="CDD" id="cd07716">
    <property type="entry name" value="RNaseZ_short-form-like_MBL-fold"/>
    <property type="match status" value="1"/>
</dbReference>
<name>A0A7W0CGI6_9ACTN</name>
<gene>
    <name evidence="2" type="ORF">HNR30_001950</name>
</gene>
<dbReference type="AlphaFoldDB" id="A0A7W0CGI6"/>
<dbReference type="EMBL" id="JACDUR010000002">
    <property type="protein sequence ID" value="MBA2890609.1"/>
    <property type="molecule type" value="Genomic_DNA"/>
</dbReference>
<dbReference type="RefSeq" id="WP_181609413.1">
    <property type="nucleotide sequence ID" value="NZ_BAABAM010000006.1"/>
</dbReference>
<evidence type="ECO:0000313" key="2">
    <source>
        <dbReference type="EMBL" id="MBA2890609.1"/>
    </source>
</evidence>
<dbReference type="InterPro" id="IPR001279">
    <property type="entry name" value="Metallo-B-lactamas"/>
</dbReference>
<organism evidence="2 3">
    <name type="scientific">Nonomuraea soli</name>
    <dbReference type="NCBI Taxonomy" id="1032476"/>
    <lineage>
        <taxon>Bacteria</taxon>
        <taxon>Bacillati</taxon>
        <taxon>Actinomycetota</taxon>
        <taxon>Actinomycetes</taxon>
        <taxon>Streptosporangiales</taxon>
        <taxon>Streptosporangiaceae</taxon>
        <taxon>Nonomuraea</taxon>
    </lineage>
</organism>